<keyword evidence="2" id="KW-1185">Reference proteome</keyword>
<dbReference type="Proteomes" id="UP000298663">
    <property type="component" value="Unassembled WGS sequence"/>
</dbReference>
<evidence type="ECO:0000313" key="2">
    <source>
        <dbReference type="Proteomes" id="UP000298663"/>
    </source>
</evidence>
<dbReference type="AlphaFoldDB" id="A0A4U8ULI1"/>
<name>A0A4U8ULI1_STECR</name>
<dbReference type="EMBL" id="AZBU02000001">
    <property type="protein sequence ID" value="TMS33910.1"/>
    <property type="molecule type" value="Genomic_DNA"/>
</dbReference>
<accession>A0A4U8ULI1</accession>
<gene>
    <name evidence="1" type="ORF">L596_001597</name>
</gene>
<protein>
    <submittedName>
        <fullName evidence="1">Uncharacterized protein</fullName>
    </submittedName>
</protein>
<evidence type="ECO:0000313" key="1">
    <source>
        <dbReference type="EMBL" id="TMS33910.1"/>
    </source>
</evidence>
<reference evidence="1 2" key="1">
    <citation type="journal article" date="2015" name="Genome Biol.">
        <title>Comparative genomics of Steinernema reveals deeply conserved gene regulatory networks.</title>
        <authorList>
            <person name="Dillman A.R."/>
            <person name="Macchietto M."/>
            <person name="Porter C.F."/>
            <person name="Rogers A."/>
            <person name="Williams B."/>
            <person name="Antoshechkin I."/>
            <person name="Lee M.M."/>
            <person name="Goodwin Z."/>
            <person name="Lu X."/>
            <person name="Lewis E.E."/>
            <person name="Goodrich-Blair H."/>
            <person name="Stock S.P."/>
            <person name="Adams B.J."/>
            <person name="Sternberg P.W."/>
            <person name="Mortazavi A."/>
        </authorList>
    </citation>
    <scope>NUCLEOTIDE SEQUENCE [LARGE SCALE GENOMIC DNA]</scope>
    <source>
        <strain evidence="1 2">ALL</strain>
    </source>
</reference>
<organism evidence="1 2">
    <name type="scientific">Steinernema carpocapsae</name>
    <name type="common">Entomopathogenic nematode</name>
    <dbReference type="NCBI Taxonomy" id="34508"/>
    <lineage>
        <taxon>Eukaryota</taxon>
        <taxon>Metazoa</taxon>
        <taxon>Ecdysozoa</taxon>
        <taxon>Nematoda</taxon>
        <taxon>Chromadorea</taxon>
        <taxon>Rhabditida</taxon>
        <taxon>Tylenchina</taxon>
        <taxon>Panagrolaimomorpha</taxon>
        <taxon>Strongyloidoidea</taxon>
        <taxon>Steinernematidae</taxon>
        <taxon>Steinernema</taxon>
    </lineage>
</organism>
<comment type="caution">
    <text evidence="1">The sequence shown here is derived from an EMBL/GenBank/DDBJ whole genome shotgun (WGS) entry which is preliminary data.</text>
</comment>
<reference evidence="1 2" key="2">
    <citation type="journal article" date="2019" name="G3 (Bethesda)">
        <title>Hybrid Assembly of the Genome of the Entomopathogenic Nematode Steinernema carpocapsae Identifies the X-Chromosome.</title>
        <authorList>
            <person name="Serra L."/>
            <person name="Macchietto M."/>
            <person name="Macias-Munoz A."/>
            <person name="McGill C.J."/>
            <person name="Rodriguez I.M."/>
            <person name="Rodriguez B."/>
            <person name="Murad R."/>
            <person name="Mortazavi A."/>
        </authorList>
    </citation>
    <scope>NUCLEOTIDE SEQUENCE [LARGE SCALE GENOMIC DNA]</scope>
    <source>
        <strain evidence="1 2">ALL</strain>
    </source>
</reference>
<sequence length="69" mass="8021">MLPLILKRKAMRTYVMTRYSRVFRATDEHSWSAVGACLATITGRCLYHDKTCGKGCDGCWVNRKNRFYL</sequence>
<proteinExistence type="predicted"/>